<dbReference type="InterPro" id="IPR058245">
    <property type="entry name" value="NreC/VraR/RcsB-like_REC"/>
</dbReference>
<dbReference type="PANTHER" id="PTHR43214:SF24">
    <property type="entry name" value="TRANSCRIPTIONAL REGULATORY PROTEIN NARL-RELATED"/>
    <property type="match status" value="1"/>
</dbReference>
<proteinExistence type="predicted"/>
<dbReference type="Pfam" id="PF00072">
    <property type="entry name" value="Response_reg"/>
    <property type="match status" value="1"/>
</dbReference>
<keyword evidence="2" id="KW-0805">Transcription regulation</keyword>
<protein>
    <submittedName>
        <fullName evidence="8">DNA-binding NarL/FixJ family response regulator</fullName>
    </submittedName>
</protein>
<gene>
    <name evidence="8" type="ORF">FHS07_002026</name>
</gene>
<dbReference type="InterPro" id="IPR039420">
    <property type="entry name" value="WalR-like"/>
</dbReference>
<dbReference type="RefSeq" id="WP_183419775.1">
    <property type="nucleotide sequence ID" value="NZ_JACHXY010000002.1"/>
</dbReference>
<evidence type="ECO:0000256" key="4">
    <source>
        <dbReference type="ARBA" id="ARBA00023163"/>
    </source>
</evidence>
<dbReference type="InterPro" id="IPR001789">
    <property type="entry name" value="Sig_transdc_resp-reg_receiver"/>
</dbReference>
<accession>A0A7W5CIJ5</accession>
<keyword evidence="3 8" id="KW-0238">DNA-binding</keyword>
<comment type="caution">
    <text evidence="8">The sequence shown here is derived from an EMBL/GenBank/DDBJ whole genome shotgun (WGS) entry which is preliminary data.</text>
</comment>
<dbReference type="SUPFAM" id="SSF46894">
    <property type="entry name" value="C-terminal effector domain of the bipartite response regulators"/>
    <property type="match status" value="1"/>
</dbReference>
<evidence type="ECO:0000259" key="6">
    <source>
        <dbReference type="PROSITE" id="PS50043"/>
    </source>
</evidence>
<evidence type="ECO:0000256" key="1">
    <source>
        <dbReference type="ARBA" id="ARBA00022553"/>
    </source>
</evidence>
<evidence type="ECO:0000256" key="2">
    <source>
        <dbReference type="ARBA" id="ARBA00023015"/>
    </source>
</evidence>
<dbReference type="Pfam" id="PF00196">
    <property type="entry name" value="GerE"/>
    <property type="match status" value="1"/>
</dbReference>
<dbReference type="AlphaFoldDB" id="A0A7W5CIJ5"/>
<dbReference type="SUPFAM" id="SSF52172">
    <property type="entry name" value="CheY-like"/>
    <property type="match status" value="1"/>
</dbReference>
<organism evidence="8 9">
    <name type="scientific">Microbacterium proteolyticum</name>
    <dbReference type="NCBI Taxonomy" id="1572644"/>
    <lineage>
        <taxon>Bacteria</taxon>
        <taxon>Bacillati</taxon>
        <taxon>Actinomycetota</taxon>
        <taxon>Actinomycetes</taxon>
        <taxon>Micrococcales</taxon>
        <taxon>Microbacteriaceae</taxon>
        <taxon>Microbacterium</taxon>
    </lineage>
</organism>
<reference evidence="8 9" key="1">
    <citation type="submission" date="2020-08" db="EMBL/GenBank/DDBJ databases">
        <title>Genomic Encyclopedia of Type Strains, Phase III (KMG-III): the genomes of soil and plant-associated and newly described type strains.</title>
        <authorList>
            <person name="Whitman W."/>
        </authorList>
    </citation>
    <scope>NUCLEOTIDE SEQUENCE [LARGE SCALE GENOMIC DNA]</scope>
    <source>
        <strain evidence="8 9">CECT 8356</strain>
    </source>
</reference>
<feature type="domain" description="HTH luxR-type" evidence="6">
    <location>
        <begin position="141"/>
        <end position="206"/>
    </location>
</feature>
<dbReference type="PROSITE" id="PS00622">
    <property type="entry name" value="HTH_LUXR_1"/>
    <property type="match status" value="1"/>
</dbReference>
<keyword evidence="4" id="KW-0804">Transcription</keyword>
<sequence>MIGVFLVDDHELVRRGLGDLIDRTPGMKVVGEAATAHQALGRIEACRPDVVVLDVQLPDGNGIDLCRDIRSRTDIPCIILTAFDDEESVQAAVLAGAGAFALKTVTGRRLIEDIRAVSSGRVLLMTTPRTRFSEAQLGDREDPRMGALGIRERQVLDGIADGLTNREIGRKLSLAEKTVKNYVSSLLLKLGMTSRTQAALFRRDHMG</sequence>
<dbReference type="GO" id="GO:0000160">
    <property type="term" value="P:phosphorelay signal transduction system"/>
    <property type="evidence" value="ECO:0007669"/>
    <property type="project" value="InterPro"/>
</dbReference>
<evidence type="ECO:0000313" key="8">
    <source>
        <dbReference type="EMBL" id="MBB3158330.1"/>
    </source>
</evidence>
<dbReference type="SMART" id="SM00421">
    <property type="entry name" value="HTH_LUXR"/>
    <property type="match status" value="1"/>
</dbReference>
<keyword evidence="1 5" id="KW-0597">Phosphoprotein</keyword>
<dbReference type="GO" id="GO:0006355">
    <property type="term" value="P:regulation of DNA-templated transcription"/>
    <property type="evidence" value="ECO:0007669"/>
    <property type="project" value="InterPro"/>
</dbReference>
<name>A0A7W5CIJ5_9MICO</name>
<evidence type="ECO:0000259" key="7">
    <source>
        <dbReference type="PROSITE" id="PS50110"/>
    </source>
</evidence>
<dbReference type="InterPro" id="IPR016032">
    <property type="entry name" value="Sig_transdc_resp-reg_C-effctor"/>
</dbReference>
<dbReference type="InterPro" id="IPR011006">
    <property type="entry name" value="CheY-like_superfamily"/>
</dbReference>
<evidence type="ECO:0000256" key="3">
    <source>
        <dbReference type="ARBA" id="ARBA00023125"/>
    </source>
</evidence>
<dbReference type="Proteomes" id="UP000543579">
    <property type="component" value="Unassembled WGS sequence"/>
</dbReference>
<dbReference type="PANTHER" id="PTHR43214">
    <property type="entry name" value="TWO-COMPONENT RESPONSE REGULATOR"/>
    <property type="match status" value="1"/>
</dbReference>
<dbReference type="CDD" id="cd17535">
    <property type="entry name" value="REC_NarL-like"/>
    <property type="match status" value="1"/>
</dbReference>
<feature type="domain" description="Response regulatory" evidence="7">
    <location>
        <begin position="3"/>
        <end position="118"/>
    </location>
</feature>
<dbReference type="PRINTS" id="PR00038">
    <property type="entry name" value="HTHLUXR"/>
</dbReference>
<dbReference type="SMART" id="SM00448">
    <property type="entry name" value="REC"/>
    <property type="match status" value="1"/>
</dbReference>
<dbReference type="PROSITE" id="PS50110">
    <property type="entry name" value="RESPONSE_REGULATORY"/>
    <property type="match status" value="1"/>
</dbReference>
<dbReference type="GO" id="GO:0003677">
    <property type="term" value="F:DNA binding"/>
    <property type="evidence" value="ECO:0007669"/>
    <property type="project" value="UniProtKB-KW"/>
</dbReference>
<dbReference type="Gene3D" id="3.40.50.2300">
    <property type="match status" value="1"/>
</dbReference>
<feature type="modified residue" description="4-aspartylphosphate" evidence="5">
    <location>
        <position position="54"/>
    </location>
</feature>
<evidence type="ECO:0000256" key="5">
    <source>
        <dbReference type="PROSITE-ProRule" id="PRU00169"/>
    </source>
</evidence>
<dbReference type="InterPro" id="IPR000792">
    <property type="entry name" value="Tscrpt_reg_LuxR_C"/>
</dbReference>
<dbReference type="EMBL" id="JACHXY010000002">
    <property type="protein sequence ID" value="MBB3158330.1"/>
    <property type="molecule type" value="Genomic_DNA"/>
</dbReference>
<dbReference type="CDD" id="cd06170">
    <property type="entry name" value="LuxR_C_like"/>
    <property type="match status" value="1"/>
</dbReference>
<dbReference type="PROSITE" id="PS50043">
    <property type="entry name" value="HTH_LUXR_2"/>
    <property type="match status" value="1"/>
</dbReference>
<evidence type="ECO:0000313" key="9">
    <source>
        <dbReference type="Proteomes" id="UP000543579"/>
    </source>
</evidence>